<dbReference type="Pfam" id="PF18785">
    <property type="entry name" value="Inv-AAD"/>
    <property type="match status" value="1"/>
</dbReference>
<dbReference type="GO" id="GO:0031119">
    <property type="term" value="P:tRNA pseudouridine synthesis"/>
    <property type="evidence" value="ECO:0007669"/>
    <property type="project" value="UniProtKB-ARBA"/>
</dbReference>
<dbReference type="PROSITE" id="PS01129">
    <property type="entry name" value="PSI_RLU"/>
    <property type="match status" value="1"/>
</dbReference>
<dbReference type="PANTHER" id="PTHR21600">
    <property type="entry name" value="MITOCHONDRIAL RNA PSEUDOURIDINE SYNTHASE"/>
    <property type="match status" value="1"/>
</dbReference>
<evidence type="ECO:0000256" key="4">
    <source>
        <dbReference type="PIRSR" id="PIRSR606225-1"/>
    </source>
</evidence>
<accession>A0A1L0FPC9</accession>
<dbReference type="Pfam" id="PF00849">
    <property type="entry name" value="PseudoU_synth_2"/>
    <property type="match status" value="1"/>
</dbReference>
<dbReference type="SUPFAM" id="SSF55120">
    <property type="entry name" value="Pseudouridine synthase"/>
    <property type="match status" value="1"/>
</dbReference>
<dbReference type="VEuPathDB" id="FungiDB:HGUI_03631"/>
<evidence type="ECO:0000313" key="7">
    <source>
        <dbReference type="EMBL" id="SGZ41430.1"/>
    </source>
</evidence>
<dbReference type="GO" id="GO:0160151">
    <property type="term" value="F:tRNA pseudouridine(32) synthase activity"/>
    <property type="evidence" value="ECO:0007669"/>
    <property type="project" value="UniProtKB-EC"/>
</dbReference>
<feature type="domain" description="CMP/dCMP-type deaminase" evidence="6">
    <location>
        <begin position="412"/>
        <end position="527"/>
    </location>
</feature>
<evidence type="ECO:0000313" key="8">
    <source>
        <dbReference type="Proteomes" id="UP000183365"/>
    </source>
</evidence>
<organism evidence="7 8">
    <name type="scientific">Hanseniaspora guilliermondii</name>
    <dbReference type="NCBI Taxonomy" id="56406"/>
    <lineage>
        <taxon>Eukaryota</taxon>
        <taxon>Fungi</taxon>
        <taxon>Dikarya</taxon>
        <taxon>Ascomycota</taxon>
        <taxon>Saccharomycotina</taxon>
        <taxon>Saccharomycetes</taxon>
        <taxon>Saccharomycodales</taxon>
        <taxon>Saccharomycodaceae</taxon>
        <taxon>Hanseniaspora</taxon>
    </lineage>
</organism>
<dbReference type="GO" id="GO:0019239">
    <property type="term" value="F:deaminase activity"/>
    <property type="evidence" value="ECO:0007669"/>
    <property type="project" value="UniProtKB-ARBA"/>
</dbReference>
<dbReference type="GO" id="GO:0003723">
    <property type="term" value="F:RNA binding"/>
    <property type="evidence" value="ECO:0007669"/>
    <property type="project" value="UniProtKB-KW"/>
</dbReference>
<dbReference type="OrthoDB" id="424794at2759"/>
<dbReference type="FunFam" id="3.30.2350.10:FF:000017">
    <property type="entry name" value="Pseudouridine synthase"/>
    <property type="match status" value="1"/>
</dbReference>
<dbReference type="EC" id="5.4.99.28" evidence="3"/>
<comment type="catalytic activity">
    <reaction evidence="2">
        <text>uridine(32) in tRNA = pseudouridine(32) in tRNA</text>
        <dbReference type="Rhea" id="RHEA:42544"/>
        <dbReference type="Rhea" id="RHEA-COMP:10107"/>
        <dbReference type="Rhea" id="RHEA-COMP:10108"/>
        <dbReference type="ChEBI" id="CHEBI:65314"/>
        <dbReference type="ChEBI" id="CHEBI:65315"/>
        <dbReference type="EC" id="5.4.99.28"/>
    </reaction>
</comment>
<dbReference type="GO" id="GO:0016814">
    <property type="term" value="F:hydrolase activity, acting on carbon-nitrogen (but not peptide) bonds, in cyclic amidines"/>
    <property type="evidence" value="ECO:0007669"/>
    <property type="project" value="UniProtKB-ARBA"/>
</dbReference>
<dbReference type="Proteomes" id="UP000183365">
    <property type="component" value="Unassembled WGS sequence"/>
</dbReference>
<dbReference type="Gene3D" id="3.30.2350.10">
    <property type="entry name" value="Pseudouridine synthase"/>
    <property type="match status" value="1"/>
</dbReference>
<dbReference type="InterPro" id="IPR020103">
    <property type="entry name" value="PsdUridine_synth_cat_dom_sf"/>
</dbReference>
<dbReference type="PROSITE" id="PS51747">
    <property type="entry name" value="CYT_DCMP_DEAMINASES_2"/>
    <property type="match status" value="1"/>
</dbReference>
<dbReference type="InterPro" id="IPR006225">
    <property type="entry name" value="PsdUridine_synth_RluC/D"/>
</dbReference>
<proteinExistence type="predicted"/>
<evidence type="ECO:0000256" key="2">
    <source>
        <dbReference type="ARBA" id="ARBA00036184"/>
    </source>
</evidence>
<evidence type="ECO:0000256" key="1">
    <source>
        <dbReference type="ARBA" id="ARBA00023235"/>
    </source>
</evidence>
<name>A0A1L0FPC9_9ASCO</name>
<evidence type="ECO:0000256" key="5">
    <source>
        <dbReference type="PROSITE-ProRule" id="PRU00182"/>
    </source>
</evidence>
<reference evidence="8" key="1">
    <citation type="submission" date="2016-11" db="EMBL/GenBank/DDBJ databases">
        <authorList>
            <person name="Guldener U."/>
        </authorList>
    </citation>
    <scope>NUCLEOTIDE SEQUENCE [LARGE SCALE GENOMIC DNA]</scope>
</reference>
<evidence type="ECO:0000259" key="6">
    <source>
        <dbReference type="PROSITE" id="PS51747"/>
    </source>
</evidence>
<keyword evidence="5" id="KW-0694">RNA-binding</keyword>
<dbReference type="NCBIfam" id="TIGR00005">
    <property type="entry name" value="rluA_subfam"/>
    <property type="match status" value="1"/>
</dbReference>
<evidence type="ECO:0000256" key="3">
    <source>
        <dbReference type="ARBA" id="ARBA00038944"/>
    </source>
</evidence>
<dbReference type="PROSITE" id="PS50889">
    <property type="entry name" value="S4"/>
    <property type="match status" value="1"/>
</dbReference>
<dbReference type="PANTHER" id="PTHR21600:SF40">
    <property type="entry name" value="PSEUDOURIDYLATE SYNTHASE RPUSD2"/>
    <property type="match status" value="1"/>
</dbReference>
<dbReference type="GO" id="GO:0000455">
    <property type="term" value="P:enzyme-directed rRNA pseudouridine synthesis"/>
    <property type="evidence" value="ECO:0007669"/>
    <property type="project" value="TreeGrafter"/>
</dbReference>
<dbReference type="InterPro" id="IPR006145">
    <property type="entry name" value="PsdUridine_synth_RsuA/RluA"/>
</dbReference>
<sequence>MENTTTSNGPLKKKFKIEKKVDKQGFRTTSHKATNQEPEKVIYTIDDKYRKVEPYFFTYKTYCKERWRNTNIHELLTTEFRARKPEDYTRALNEGKVLVNEKPVDKTYIIRNGDLLQHTTHTHEPKVSNKHIKIVHQDDDLIVIDKPSSIPAHPTGRYRFNTVTKILEREMNILAHPINRLDRLTSGLMFLSKNPKKANEMRISLFQREFSKQYMARVVGEFPLTLTNKSIIVDKPIALYNPRVTLNIIDEQNGKPSQTEFKRISYDKHSNTSIVLCKPLTGRTHQIRLHLQYLGHPIANDPLYSSPKLWGSNLGKDAVYERSLDEICESLEKVGKSAVSTNWWCENNDINENEGERFTGKLCDECGADLHEDPRMDELELWLHAYKYESLKNEDPSKNWSYSTELPDWCNNVHKDFMELALEEADKCEATDKAFNVGCVIVHNNDVLSVGYSRELEGNTHAEQNALQKIKEKRMTIPKGTDLYTTMEPCSERLSGNVPCVDRIIEHKDKIETVFIGCAEPQTFIQDNTSVKKLLDSGINYVILPGFKERAEKIAFKGHQK</sequence>
<dbReference type="EMBL" id="FQNF01000103">
    <property type="protein sequence ID" value="SGZ41430.1"/>
    <property type="molecule type" value="Genomic_DNA"/>
</dbReference>
<protein>
    <recommendedName>
        <fullName evidence="3">tRNA pseudouridine(32) synthase</fullName>
        <ecNumber evidence="3">5.4.99.28</ecNumber>
    </recommendedName>
</protein>
<dbReference type="InterPro" id="IPR002125">
    <property type="entry name" value="CMP_dCMP_dom"/>
</dbReference>
<dbReference type="InterPro" id="IPR050188">
    <property type="entry name" value="RluA_PseudoU_synthase"/>
</dbReference>
<dbReference type="CDD" id="cd02557">
    <property type="entry name" value="PseudoU_synth_ScRIB2"/>
    <property type="match status" value="1"/>
</dbReference>
<dbReference type="Gene3D" id="3.40.140.10">
    <property type="entry name" value="Cytidine Deaminase, domain 2"/>
    <property type="match status" value="1"/>
</dbReference>
<dbReference type="AlphaFoldDB" id="A0A1L0FPC9"/>
<dbReference type="SUPFAM" id="SSF53927">
    <property type="entry name" value="Cytidine deaminase-like"/>
    <property type="match status" value="1"/>
</dbReference>
<feature type="active site" evidence="4">
    <location>
        <position position="182"/>
    </location>
</feature>
<dbReference type="InterPro" id="IPR006224">
    <property type="entry name" value="PsdUridine_synth_RluA-like_CS"/>
</dbReference>
<dbReference type="InterPro" id="IPR016193">
    <property type="entry name" value="Cytidine_deaminase-like"/>
</dbReference>
<keyword evidence="1" id="KW-0413">Isomerase</keyword>
<keyword evidence="8" id="KW-1185">Reference proteome</keyword>
<gene>
    <name evidence="7" type="ORF">HGUI_03631</name>
</gene>